<dbReference type="InterPro" id="IPR000719">
    <property type="entry name" value="Prot_kinase_dom"/>
</dbReference>
<evidence type="ECO:0000256" key="2">
    <source>
        <dbReference type="ARBA" id="ARBA00022527"/>
    </source>
</evidence>
<dbReference type="PROSITE" id="PS00108">
    <property type="entry name" value="PROTEIN_KINASE_ST"/>
    <property type="match status" value="1"/>
</dbReference>
<dbReference type="PROSITE" id="PS00107">
    <property type="entry name" value="PROTEIN_KINASE_ATP"/>
    <property type="match status" value="1"/>
</dbReference>
<gene>
    <name evidence="11" type="primary">prkC_3</name>
    <name evidence="11" type="ORF">Mal4_07050</name>
</gene>
<keyword evidence="9" id="KW-1133">Transmembrane helix</keyword>
<dbReference type="Pfam" id="PF00069">
    <property type="entry name" value="Pkinase"/>
    <property type="match status" value="1"/>
</dbReference>
<dbReference type="KEGG" id="mri:Mal4_07050"/>
<feature type="transmembrane region" description="Helical" evidence="9">
    <location>
        <begin position="509"/>
        <end position="536"/>
    </location>
</feature>
<evidence type="ECO:0000256" key="4">
    <source>
        <dbReference type="ARBA" id="ARBA00022741"/>
    </source>
</evidence>
<dbReference type="Gene3D" id="1.10.510.10">
    <property type="entry name" value="Transferase(Phosphotransferase) domain 1"/>
    <property type="match status" value="1"/>
</dbReference>
<keyword evidence="3 11" id="KW-0808">Transferase</keyword>
<feature type="binding site" evidence="7">
    <location>
        <position position="96"/>
    </location>
    <ligand>
        <name>ATP</name>
        <dbReference type="ChEBI" id="CHEBI:30616"/>
    </ligand>
</feature>
<evidence type="ECO:0000256" key="5">
    <source>
        <dbReference type="ARBA" id="ARBA00022777"/>
    </source>
</evidence>
<dbReference type="SMART" id="SM00220">
    <property type="entry name" value="S_TKc"/>
    <property type="match status" value="1"/>
</dbReference>
<reference evidence="11 12" key="1">
    <citation type="submission" date="2019-02" db="EMBL/GenBank/DDBJ databases">
        <title>Deep-cultivation of Planctomycetes and their phenomic and genomic characterization uncovers novel biology.</title>
        <authorList>
            <person name="Wiegand S."/>
            <person name="Jogler M."/>
            <person name="Boedeker C."/>
            <person name="Pinto D."/>
            <person name="Vollmers J."/>
            <person name="Rivas-Marin E."/>
            <person name="Kohn T."/>
            <person name="Peeters S.H."/>
            <person name="Heuer A."/>
            <person name="Rast P."/>
            <person name="Oberbeckmann S."/>
            <person name="Bunk B."/>
            <person name="Jeske O."/>
            <person name="Meyerdierks A."/>
            <person name="Storesund J.E."/>
            <person name="Kallscheuer N."/>
            <person name="Luecker S."/>
            <person name="Lage O.M."/>
            <person name="Pohl T."/>
            <person name="Merkel B.J."/>
            <person name="Hornburger P."/>
            <person name="Mueller R.-W."/>
            <person name="Bruemmer F."/>
            <person name="Labrenz M."/>
            <person name="Spormann A.M."/>
            <person name="Op den Camp H."/>
            <person name="Overmann J."/>
            <person name="Amann R."/>
            <person name="Jetten M.S.M."/>
            <person name="Mascher T."/>
            <person name="Medema M.H."/>
            <person name="Devos D.P."/>
            <person name="Kaster A.-K."/>
            <person name="Ovreas L."/>
            <person name="Rohde M."/>
            <person name="Galperin M.Y."/>
            <person name="Jogler C."/>
        </authorList>
    </citation>
    <scope>NUCLEOTIDE SEQUENCE [LARGE SCALE GENOMIC DNA]</scope>
    <source>
        <strain evidence="11 12">Mal4</strain>
    </source>
</reference>
<evidence type="ECO:0000256" key="1">
    <source>
        <dbReference type="ARBA" id="ARBA00012513"/>
    </source>
</evidence>
<evidence type="ECO:0000256" key="6">
    <source>
        <dbReference type="ARBA" id="ARBA00022840"/>
    </source>
</evidence>
<keyword evidence="2" id="KW-0723">Serine/threonine-protein kinase</keyword>
<feature type="region of interest" description="Disordered" evidence="8">
    <location>
        <begin position="349"/>
        <end position="400"/>
    </location>
</feature>
<protein>
    <recommendedName>
        <fullName evidence="1">non-specific serine/threonine protein kinase</fullName>
        <ecNumber evidence="1">2.7.11.1</ecNumber>
    </recommendedName>
</protein>
<evidence type="ECO:0000256" key="8">
    <source>
        <dbReference type="SAM" id="MobiDB-lite"/>
    </source>
</evidence>
<evidence type="ECO:0000313" key="12">
    <source>
        <dbReference type="Proteomes" id="UP000320496"/>
    </source>
</evidence>
<keyword evidence="12" id="KW-1185">Reference proteome</keyword>
<feature type="domain" description="Protein kinase" evidence="10">
    <location>
        <begin position="67"/>
        <end position="338"/>
    </location>
</feature>
<dbReference type="InterPro" id="IPR017441">
    <property type="entry name" value="Protein_kinase_ATP_BS"/>
</dbReference>
<dbReference type="Proteomes" id="UP000320496">
    <property type="component" value="Chromosome"/>
</dbReference>
<sequence length="546" mass="59494">MTADPKRRGASTAPDDVMEDTVVPQDSAGDLEATRPAGAGAAPRTPDPSQPRGGADETSANKTLGDFRLVKKLGQGGMGAVYLAHQISLDRPCALKVLSRDLAARPGFVERFVREARAMAKIDHANVVKCYAVGEDRGLHFVAMELIDGQSMKDWVEQIGKLSVADALHVILCCGEALEHAHSLNMIHRDIKPDNILVTSKGAVKVADLGLAKVLDEDMSMTQSGTGLGTPHYMPPEQARNAKYVDHRSDIYALGSTLYNLLTNDTPFSGDSVVELIAAKEKGQFTPARRKNSEIPERLDLMIDKAMAKDPRHRYQSVTEMMQDLESVRLAGESLSFITAEDKVVVRRSAASGVTPSPSMKSGVTRSPTPITPPRRPGGKSSAKSGVKKSSGKSPKSRTSTAGVAGMWFVRYTSSSGKVKVSKMSTPQVLTAMKTDKLDTKTRVAAKSSGPFLPLAQIPVFEDEAGRMLTRSKAKQRERNLAAEYQKIDRQYQRQKWWRLLARWRDSTLGLVGLIVYLAVIAAVVAAAIWFVPILWRMIAEQFNLG</sequence>
<dbReference type="AlphaFoldDB" id="A0A517Z1W9"/>
<dbReference type="OrthoDB" id="6111975at2"/>
<dbReference type="GO" id="GO:0004674">
    <property type="term" value="F:protein serine/threonine kinase activity"/>
    <property type="evidence" value="ECO:0007669"/>
    <property type="project" value="UniProtKB-KW"/>
</dbReference>
<dbReference type="InterPro" id="IPR008271">
    <property type="entry name" value="Ser/Thr_kinase_AS"/>
</dbReference>
<keyword evidence="9" id="KW-0472">Membrane</keyword>
<dbReference type="FunFam" id="1.10.510.10:FF:000021">
    <property type="entry name" value="Serine/threonine protein kinase"/>
    <property type="match status" value="1"/>
</dbReference>
<dbReference type="SUPFAM" id="SSF56112">
    <property type="entry name" value="Protein kinase-like (PK-like)"/>
    <property type="match status" value="1"/>
</dbReference>
<keyword evidence="6 7" id="KW-0067">ATP-binding</keyword>
<dbReference type="EMBL" id="CP036275">
    <property type="protein sequence ID" value="QDU36419.1"/>
    <property type="molecule type" value="Genomic_DNA"/>
</dbReference>
<dbReference type="PANTHER" id="PTHR43289">
    <property type="entry name" value="MITOGEN-ACTIVATED PROTEIN KINASE KINASE KINASE 20-RELATED"/>
    <property type="match status" value="1"/>
</dbReference>
<feature type="region of interest" description="Disordered" evidence="8">
    <location>
        <begin position="1"/>
        <end position="61"/>
    </location>
</feature>
<keyword evidence="4 7" id="KW-0547">Nucleotide-binding</keyword>
<dbReference type="InterPro" id="IPR011009">
    <property type="entry name" value="Kinase-like_dom_sf"/>
</dbReference>
<feature type="compositionally biased region" description="Polar residues" evidence="8">
    <location>
        <begin position="352"/>
        <end position="364"/>
    </location>
</feature>
<evidence type="ECO:0000256" key="3">
    <source>
        <dbReference type="ARBA" id="ARBA00022679"/>
    </source>
</evidence>
<proteinExistence type="predicted"/>
<keyword evidence="9" id="KW-0812">Transmembrane</keyword>
<organism evidence="11 12">
    <name type="scientific">Maioricimonas rarisocia</name>
    <dbReference type="NCBI Taxonomy" id="2528026"/>
    <lineage>
        <taxon>Bacteria</taxon>
        <taxon>Pseudomonadati</taxon>
        <taxon>Planctomycetota</taxon>
        <taxon>Planctomycetia</taxon>
        <taxon>Planctomycetales</taxon>
        <taxon>Planctomycetaceae</taxon>
        <taxon>Maioricimonas</taxon>
    </lineage>
</organism>
<evidence type="ECO:0000256" key="7">
    <source>
        <dbReference type="PROSITE-ProRule" id="PRU10141"/>
    </source>
</evidence>
<dbReference type="GO" id="GO:0005524">
    <property type="term" value="F:ATP binding"/>
    <property type="evidence" value="ECO:0007669"/>
    <property type="project" value="UniProtKB-UniRule"/>
</dbReference>
<dbReference type="PANTHER" id="PTHR43289:SF6">
    <property type="entry name" value="SERINE_THREONINE-PROTEIN KINASE NEKL-3"/>
    <property type="match status" value="1"/>
</dbReference>
<dbReference type="CDD" id="cd14014">
    <property type="entry name" value="STKc_PknB_like"/>
    <property type="match status" value="1"/>
</dbReference>
<dbReference type="PROSITE" id="PS50011">
    <property type="entry name" value="PROTEIN_KINASE_DOM"/>
    <property type="match status" value="1"/>
</dbReference>
<feature type="compositionally biased region" description="Low complexity" evidence="8">
    <location>
        <begin position="34"/>
        <end position="44"/>
    </location>
</feature>
<dbReference type="Gene3D" id="3.30.200.20">
    <property type="entry name" value="Phosphorylase Kinase, domain 1"/>
    <property type="match status" value="1"/>
</dbReference>
<name>A0A517Z1W9_9PLAN</name>
<dbReference type="EC" id="2.7.11.1" evidence="1"/>
<keyword evidence="5 11" id="KW-0418">Kinase</keyword>
<evidence type="ECO:0000259" key="10">
    <source>
        <dbReference type="PROSITE" id="PS50011"/>
    </source>
</evidence>
<dbReference type="RefSeq" id="WP_145367083.1">
    <property type="nucleotide sequence ID" value="NZ_CP036275.1"/>
</dbReference>
<accession>A0A517Z1W9</accession>
<evidence type="ECO:0000256" key="9">
    <source>
        <dbReference type="SAM" id="Phobius"/>
    </source>
</evidence>
<evidence type="ECO:0000313" key="11">
    <source>
        <dbReference type="EMBL" id="QDU36419.1"/>
    </source>
</evidence>